<organism evidence="3 4">
    <name type="scientific">Chryseobacterium endophyticum</name>
    <dbReference type="NCBI Taxonomy" id="1854762"/>
    <lineage>
        <taxon>Bacteria</taxon>
        <taxon>Pseudomonadati</taxon>
        <taxon>Bacteroidota</taxon>
        <taxon>Flavobacteriia</taxon>
        <taxon>Flavobacteriales</taxon>
        <taxon>Weeksellaceae</taxon>
        <taxon>Chryseobacterium group</taxon>
        <taxon>Chryseobacterium</taxon>
    </lineage>
</organism>
<evidence type="ECO:0000259" key="2">
    <source>
        <dbReference type="Pfam" id="PF26628"/>
    </source>
</evidence>
<keyword evidence="1" id="KW-0732">Signal</keyword>
<dbReference type="EMBL" id="CP154834">
    <property type="protein sequence ID" value="XAO74017.1"/>
    <property type="molecule type" value="Genomic_DNA"/>
</dbReference>
<keyword evidence="4" id="KW-1185">Reference proteome</keyword>
<dbReference type="Proteomes" id="UP001463665">
    <property type="component" value="Chromosome"/>
</dbReference>
<feature type="chain" id="PRO_5043447801" description="DUF8202 domain-containing protein" evidence="1">
    <location>
        <begin position="24"/>
        <end position="351"/>
    </location>
</feature>
<evidence type="ECO:0000313" key="3">
    <source>
        <dbReference type="EMBL" id="XAO74017.1"/>
    </source>
</evidence>
<feature type="domain" description="DUF8202" evidence="2">
    <location>
        <begin position="161"/>
        <end position="335"/>
    </location>
</feature>
<proteinExistence type="predicted"/>
<dbReference type="RefSeq" id="WP_345766312.1">
    <property type="nucleotide sequence ID" value="NZ_CP154834.1"/>
</dbReference>
<evidence type="ECO:0000313" key="4">
    <source>
        <dbReference type="Proteomes" id="UP001463665"/>
    </source>
</evidence>
<name>A0AAU6WQC7_9FLAO</name>
<sequence>MNKLFLKRIALLSNVFFSMTVFSQLKTSPPEIWEKIDPGTRKAVKCPDENLLNFHCGINDRVLKKYIRYSNHKSHTLSLVHSSKEDEPIWKEDNKNVSLNNYKYSKGNRITELGKRPSIFSYTELADKQNAKQDSLKIQFEDQNLYELIFYPKKVTAKDLIKIHSYLSIKYGISLEKGIYYSSEGTELWDPKKHKEYRYRPTGLGRDNDNELNQKQSCNQEDLFLTIGFNTITRTNSENPTIIDNNHFVMWSDDNKKMELKGDKEMNVLERSWEINFLGKNIPKTNYSVRIKKEAVNPRSQPLSYWMLLKKNNGEVKKIVGKESGGDVIFDKVEFMDAFDVGNSTHFTFAA</sequence>
<accession>A0AAU6WQC7</accession>
<gene>
    <name evidence="3" type="ORF">AAFP95_20480</name>
</gene>
<dbReference type="Pfam" id="PF26628">
    <property type="entry name" value="DUF8202"/>
    <property type="match status" value="1"/>
</dbReference>
<reference evidence="3 4" key="1">
    <citation type="submission" date="2024-04" db="EMBL/GenBank/DDBJ databases">
        <title>Genome sequencing and assembly of rice foliar adapted Chryseobacterium endophyticum OsEnb-ALM-A6.</title>
        <authorList>
            <person name="Kumar S."/>
            <person name="Javed M."/>
            <person name="Chouhan V."/>
            <person name="Charishma K."/>
            <person name="Patel A."/>
            <person name="Kumar M."/>
            <person name="Sahu K.P."/>
            <person name="Kumar A."/>
        </authorList>
    </citation>
    <scope>NUCLEOTIDE SEQUENCE [LARGE SCALE GENOMIC DNA]</scope>
    <source>
        <strain evidence="3 4">OsEnb-ALM-A6</strain>
    </source>
</reference>
<dbReference type="AlphaFoldDB" id="A0AAU6WQC7"/>
<protein>
    <recommendedName>
        <fullName evidence="2">DUF8202 domain-containing protein</fullName>
    </recommendedName>
</protein>
<evidence type="ECO:0000256" key="1">
    <source>
        <dbReference type="SAM" id="SignalP"/>
    </source>
</evidence>
<feature type="signal peptide" evidence="1">
    <location>
        <begin position="1"/>
        <end position="23"/>
    </location>
</feature>
<dbReference type="InterPro" id="IPR058515">
    <property type="entry name" value="DUF8202"/>
</dbReference>